<reference evidence="9 10" key="1">
    <citation type="submission" date="2017-12" db="EMBL/GenBank/DDBJ databases">
        <title>Taxonomic description and draft genome of Pradoshia cofamensis Gen. nov., sp. nov., a thermotolerant bacillale isolated from anterior gut of earthworm Eisenia fetida.</title>
        <authorList>
            <person name="Saha T."/>
            <person name="Chakraborty R."/>
        </authorList>
    </citation>
    <scope>NUCLEOTIDE SEQUENCE [LARGE SCALE GENOMIC DNA]</scope>
    <source>
        <strain evidence="9 10">EAG3</strain>
    </source>
</reference>
<dbReference type="InterPro" id="IPR010809">
    <property type="entry name" value="FliD_C"/>
</dbReference>
<protein>
    <recommendedName>
        <fullName evidence="5">Flagellar hook-associated protein 2</fullName>
        <shortName evidence="5">HAP2</shortName>
    </recommendedName>
    <alternativeName>
        <fullName evidence="5">Flagellar cap protein</fullName>
    </alternativeName>
</protein>
<keyword evidence="3" id="KW-0175">Coiled coil</keyword>
<evidence type="ECO:0000256" key="5">
    <source>
        <dbReference type="RuleBase" id="RU362066"/>
    </source>
</evidence>
<keyword evidence="4 5" id="KW-0975">Bacterial flagellum</keyword>
<dbReference type="InterPro" id="IPR003481">
    <property type="entry name" value="FliD_N"/>
</dbReference>
<dbReference type="GO" id="GO:0009424">
    <property type="term" value="C:bacterial-type flagellum hook"/>
    <property type="evidence" value="ECO:0007669"/>
    <property type="project" value="UniProtKB-UniRule"/>
</dbReference>
<dbReference type="Pfam" id="PF07195">
    <property type="entry name" value="FliD_C"/>
    <property type="match status" value="1"/>
</dbReference>
<organism evidence="9 10">
    <name type="scientific">Pradoshia eiseniae</name>
    <dbReference type="NCBI Taxonomy" id="2064768"/>
    <lineage>
        <taxon>Bacteria</taxon>
        <taxon>Bacillati</taxon>
        <taxon>Bacillota</taxon>
        <taxon>Bacilli</taxon>
        <taxon>Bacillales</taxon>
        <taxon>Bacillaceae</taxon>
        <taxon>Pradoshia</taxon>
    </lineage>
</organism>
<feature type="region of interest" description="Disordered" evidence="6">
    <location>
        <begin position="450"/>
        <end position="469"/>
    </location>
</feature>
<feature type="domain" description="Flagellar hook-associated protein 2 C-terminal" evidence="8">
    <location>
        <begin position="378"/>
        <end position="630"/>
    </location>
</feature>
<dbReference type="GO" id="GO:0005576">
    <property type="term" value="C:extracellular region"/>
    <property type="evidence" value="ECO:0007669"/>
    <property type="project" value="UniProtKB-SubCell"/>
</dbReference>
<accession>A0A2S7N2J8</accession>
<dbReference type="Proteomes" id="UP000239663">
    <property type="component" value="Unassembled WGS sequence"/>
</dbReference>
<dbReference type="AlphaFoldDB" id="A0A2S7N2J8"/>
<evidence type="ECO:0000259" key="8">
    <source>
        <dbReference type="Pfam" id="PF07195"/>
    </source>
</evidence>
<keyword evidence="10" id="KW-1185">Reference proteome</keyword>
<evidence type="ECO:0000256" key="2">
    <source>
        <dbReference type="ARBA" id="ARBA00011255"/>
    </source>
</evidence>
<name>A0A2S7N2J8_9BACI</name>
<dbReference type="GO" id="GO:0071973">
    <property type="term" value="P:bacterial-type flagellum-dependent cell motility"/>
    <property type="evidence" value="ECO:0007669"/>
    <property type="project" value="TreeGrafter"/>
</dbReference>
<dbReference type="EMBL" id="PKOZ01000002">
    <property type="protein sequence ID" value="PQD96239.1"/>
    <property type="molecule type" value="Genomic_DNA"/>
</dbReference>
<comment type="function">
    <text evidence="5">Required for morphogenesis and for the elongation of the flagellar filament by facilitating polymerization of the flagellin monomers at the tip of growing filament. Forms a capping structure, which prevents flagellin subunits (transported through the central channel of the flagellum) from leaking out without polymerization at the distal end.</text>
</comment>
<evidence type="ECO:0000256" key="6">
    <source>
        <dbReference type="SAM" id="MobiDB-lite"/>
    </source>
</evidence>
<comment type="subcellular location">
    <subcellularLocation>
        <location evidence="5">Secreted</location>
    </subcellularLocation>
    <subcellularLocation>
        <location evidence="5">Bacterial flagellum</location>
    </subcellularLocation>
</comment>
<comment type="similarity">
    <text evidence="1 5">Belongs to the FliD family.</text>
</comment>
<dbReference type="RefSeq" id="WP_104848666.1">
    <property type="nucleotide sequence ID" value="NZ_PKOZ01000002.1"/>
</dbReference>
<evidence type="ECO:0000313" key="10">
    <source>
        <dbReference type="Proteomes" id="UP000239663"/>
    </source>
</evidence>
<keyword evidence="5" id="KW-0964">Secreted</keyword>
<keyword evidence="9" id="KW-0966">Cell projection</keyword>
<evidence type="ECO:0000259" key="7">
    <source>
        <dbReference type="Pfam" id="PF02465"/>
    </source>
</evidence>
<dbReference type="PANTHER" id="PTHR30288">
    <property type="entry name" value="FLAGELLAR CAP/ASSEMBLY PROTEIN FLID"/>
    <property type="match status" value="1"/>
</dbReference>
<gene>
    <name evidence="9" type="ORF">CYL18_06485</name>
</gene>
<proteinExistence type="inferred from homology"/>
<keyword evidence="9" id="KW-0969">Cilium</keyword>
<sequence length="642" mass="68759">MAIRVSGLASGMDIDSIVKQLMDAERLPLNKLKQKKQILEWKRDDYRTMNTLLTDFRSKVLNMKLTSSYGTKQTSSSNEAYVTATATSAASTASYQLSNVTKLATSATLTTVNKLSANADSKISTSSSLLSVNDQFASSINWAEGSVETAKFTAGQKVELSLAEGTALLELTISVKVAGKALKADEYAITDGVITFKNEPAANAAIEVNYVTDKKIESIAIEKGAKSFNLSKQAIAENSLIINGAAVTVDENNAFTAGSISGRIDFTTGKVTLDAAAADAIEMKVAYKQKYTAMDVATTTSNGAVNETFLFTADQTMSQVISKINGSKLGVTMFYDANSDGLSVTRTETGSFGATDIQFGQSDLAKALQLDTASYQAGTDAEFTLNGITTTRTSNTFTIDGVSFNLKQTFSGTVNIGVTSDTAAVYDNIKSFVDSYNTLISEITKKTGEERNRDYQPLSDEEREGLSETQAEKWDNIAKAGWIRNDATLRGVLASMRQSMSNPIGTATGAFKTLSSIGITTTSNYLDGGKLEINEAKLKQALEDDPESVQALFASADGIAAKLQANITDATDKLKAKAGSAFSTSATFAIGRDLNDVESRIAKFEDRLLTVEDRYYAQFTAMEKAIQNANSQSGYLSSYFSS</sequence>
<dbReference type="GO" id="GO:0009421">
    <property type="term" value="C:bacterial-type flagellum filament cap"/>
    <property type="evidence" value="ECO:0007669"/>
    <property type="project" value="InterPro"/>
</dbReference>
<feature type="domain" description="Flagellar hook-associated protein 2 N-terminal" evidence="7">
    <location>
        <begin position="10"/>
        <end position="106"/>
    </location>
</feature>
<dbReference type="OrthoDB" id="9776025at2"/>
<dbReference type="InterPro" id="IPR040026">
    <property type="entry name" value="FliD"/>
</dbReference>
<evidence type="ECO:0000256" key="3">
    <source>
        <dbReference type="ARBA" id="ARBA00023054"/>
    </source>
</evidence>
<dbReference type="PANTHER" id="PTHR30288:SF0">
    <property type="entry name" value="FLAGELLAR HOOK-ASSOCIATED PROTEIN 2"/>
    <property type="match status" value="1"/>
</dbReference>
<keyword evidence="9" id="KW-0282">Flagellum</keyword>
<evidence type="ECO:0000313" key="9">
    <source>
        <dbReference type="EMBL" id="PQD96239.1"/>
    </source>
</evidence>
<dbReference type="Pfam" id="PF02465">
    <property type="entry name" value="FliD_N"/>
    <property type="match status" value="1"/>
</dbReference>
<evidence type="ECO:0000256" key="1">
    <source>
        <dbReference type="ARBA" id="ARBA00009764"/>
    </source>
</evidence>
<comment type="subunit">
    <text evidence="2 5">Homopentamer.</text>
</comment>
<evidence type="ECO:0000256" key="4">
    <source>
        <dbReference type="ARBA" id="ARBA00023143"/>
    </source>
</evidence>
<dbReference type="GO" id="GO:0007155">
    <property type="term" value="P:cell adhesion"/>
    <property type="evidence" value="ECO:0007669"/>
    <property type="project" value="InterPro"/>
</dbReference>
<comment type="caution">
    <text evidence="9">The sequence shown here is derived from an EMBL/GenBank/DDBJ whole genome shotgun (WGS) entry which is preliminary data.</text>
</comment>